<evidence type="ECO:0000313" key="6">
    <source>
        <dbReference type="Proteomes" id="UP000288547"/>
    </source>
</evidence>
<accession>A0A444PXW6</accession>
<organism evidence="5 6">
    <name type="scientific">Labedella phragmitis</name>
    <dbReference type="NCBI Taxonomy" id="2498849"/>
    <lineage>
        <taxon>Bacteria</taxon>
        <taxon>Bacillati</taxon>
        <taxon>Actinomycetota</taxon>
        <taxon>Actinomycetes</taxon>
        <taxon>Micrococcales</taxon>
        <taxon>Microbacteriaceae</taxon>
        <taxon>Labedella</taxon>
    </lineage>
</organism>
<keyword evidence="1" id="KW-0285">Flavoprotein</keyword>
<proteinExistence type="predicted"/>
<dbReference type="PRINTS" id="PR00368">
    <property type="entry name" value="FADPNR"/>
</dbReference>
<keyword evidence="6" id="KW-1185">Reference proteome</keyword>
<dbReference type="RefSeq" id="WP_128493557.1">
    <property type="nucleotide sequence ID" value="NZ_RZNB01000001.1"/>
</dbReference>
<reference evidence="5 6" key="1">
    <citation type="submission" date="2018-12" db="EMBL/GenBank/DDBJ databases">
        <authorList>
            <person name="Li F."/>
        </authorList>
    </citation>
    <scope>NUCLEOTIDE SEQUENCE [LARGE SCALE GENOMIC DNA]</scope>
    <source>
        <strain evidence="5 6">11W25H-1</strain>
    </source>
</reference>
<dbReference type="Gene3D" id="3.50.50.60">
    <property type="entry name" value="FAD/NAD(P)-binding domain"/>
    <property type="match status" value="2"/>
</dbReference>
<evidence type="ECO:0000256" key="3">
    <source>
        <dbReference type="ARBA" id="ARBA00048132"/>
    </source>
</evidence>
<dbReference type="InterPro" id="IPR023753">
    <property type="entry name" value="FAD/NAD-binding_dom"/>
</dbReference>
<dbReference type="InterPro" id="IPR050097">
    <property type="entry name" value="Ferredoxin-NADP_redctase_2"/>
</dbReference>
<gene>
    <name evidence="5" type="ORF">ELQ90_01845</name>
</gene>
<dbReference type="PANTHER" id="PTHR48105">
    <property type="entry name" value="THIOREDOXIN REDUCTASE 1-RELATED-RELATED"/>
    <property type="match status" value="1"/>
</dbReference>
<keyword evidence="2" id="KW-0560">Oxidoreductase</keyword>
<dbReference type="Pfam" id="PF07992">
    <property type="entry name" value="Pyr_redox_2"/>
    <property type="match status" value="1"/>
</dbReference>
<dbReference type="InterPro" id="IPR036188">
    <property type="entry name" value="FAD/NAD-bd_sf"/>
</dbReference>
<dbReference type="AlphaFoldDB" id="A0A444PXW6"/>
<dbReference type="EMBL" id="RZNB01000001">
    <property type="protein sequence ID" value="RWZ52714.1"/>
    <property type="molecule type" value="Genomic_DNA"/>
</dbReference>
<feature type="domain" description="FAD/NAD(P)-binding" evidence="4">
    <location>
        <begin position="8"/>
        <end position="295"/>
    </location>
</feature>
<dbReference type="OrthoDB" id="9786503at2"/>
<comment type="caution">
    <text evidence="5">The sequence shown here is derived from an EMBL/GenBank/DDBJ whole genome shotgun (WGS) entry which is preliminary data.</text>
</comment>
<dbReference type="PRINTS" id="PR00469">
    <property type="entry name" value="PNDRDTASEII"/>
</dbReference>
<sequence>MESNETVDVVVIGGGATGLSGALALGRSRRSVLVVDSGDPRNAPAGHVHNYLGREGTPPRELYAIGRAEVEQYGVRVLDGAVTSIDRDGERFRVSVRADGSTGDRTVVARRILAATGARDELPDVPGVAEQWGRGVVHCPYCHGWEVRDRVIGVLATSALAAHQVSLFRQVSERIVLFLNDAFEPSDEQWEEFAARGVEVVSGRVTELVSNGEQIASVRLEGGTHVPIEALAVATRVWARADVLAPLGIETEEFLQGGTLFGSIVPVDEMGRTSVTGVYAAGNVTEFKTQVVSGAAAGLQAGAVINADLIQEDTRAALAARA</sequence>
<evidence type="ECO:0000313" key="5">
    <source>
        <dbReference type="EMBL" id="RWZ52714.1"/>
    </source>
</evidence>
<comment type="catalytic activity">
    <reaction evidence="3">
        <text>[thioredoxin]-dithiol + NADP(+) = [thioredoxin]-disulfide + NADPH + H(+)</text>
        <dbReference type="Rhea" id="RHEA:20345"/>
        <dbReference type="Rhea" id="RHEA-COMP:10698"/>
        <dbReference type="Rhea" id="RHEA-COMP:10700"/>
        <dbReference type="ChEBI" id="CHEBI:15378"/>
        <dbReference type="ChEBI" id="CHEBI:29950"/>
        <dbReference type="ChEBI" id="CHEBI:50058"/>
        <dbReference type="ChEBI" id="CHEBI:57783"/>
        <dbReference type="ChEBI" id="CHEBI:58349"/>
        <dbReference type="EC" id="1.8.1.9"/>
    </reaction>
</comment>
<name>A0A444PXW6_9MICO</name>
<dbReference type="GO" id="GO:0004791">
    <property type="term" value="F:thioredoxin-disulfide reductase (NADPH) activity"/>
    <property type="evidence" value="ECO:0007669"/>
    <property type="project" value="UniProtKB-EC"/>
</dbReference>
<evidence type="ECO:0000256" key="1">
    <source>
        <dbReference type="ARBA" id="ARBA00022630"/>
    </source>
</evidence>
<protein>
    <submittedName>
        <fullName evidence="5">NAD(P)/FAD-dependent oxidoreductase</fullName>
    </submittedName>
</protein>
<dbReference type="SUPFAM" id="SSF51905">
    <property type="entry name" value="FAD/NAD(P)-binding domain"/>
    <property type="match status" value="1"/>
</dbReference>
<dbReference type="Proteomes" id="UP000288547">
    <property type="component" value="Unassembled WGS sequence"/>
</dbReference>
<evidence type="ECO:0000256" key="2">
    <source>
        <dbReference type="ARBA" id="ARBA00023002"/>
    </source>
</evidence>
<evidence type="ECO:0000259" key="4">
    <source>
        <dbReference type="Pfam" id="PF07992"/>
    </source>
</evidence>